<evidence type="ECO:0000256" key="4">
    <source>
        <dbReference type="ARBA" id="ARBA00022679"/>
    </source>
</evidence>
<keyword evidence="14" id="KW-1185">Reference proteome</keyword>
<evidence type="ECO:0000256" key="2">
    <source>
        <dbReference type="ARBA" id="ARBA00022490"/>
    </source>
</evidence>
<protein>
    <recommendedName>
        <fullName evidence="10">Beta-ketoacyl-[acyl-carrier-protein] synthase III</fullName>
        <shortName evidence="10">Beta-ketoacyl-ACP synthase III</shortName>
        <shortName evidence="10">KAS III</shortName>
        <ecNumber evidence="10">2.3.1.180</ecNumber>
    </recommendedName>
    <alternativeName>
        <fullName evidence="10">3-oxoacyl-[acyl-carrier-protein] synthase 3</fullName>
    </alternativeName>
    <alternativeName>
        <fullName evidence="10">3-oxoacyl-[acyl-carrier-protein] synthase III</fullName>
    </alternativeName>
</protein>
<proteinExistence type="inferred from homology"/>
<evidence type="ECO:0000256" key="7">
    <source>
        <dbReference type="ARBA" id="ARBA00023160"/>
    </source>
</evidence>
<evidence type="ECO:0000313" key="13">
    <source>
        <dbReference type="EMBL" id="GAA3538598.1"/>
    </source>
</evidence>
<dbReference type="PANTHER" id="PTHR43091">
    <property type="entry name" value="3-OXOACYL-[ACYL-CARRIER-PROTEIN] SYNTHASE"/>
    <property type="match status" value="1"/>
</dbReference>
<dbReference type="InterPro" id="IPR013747">
    <property type="entry name" value="ACP_syn_III_C"/>
</dbReference>
<evidence type="ECO:0000313" key="14">
    <source>
        <dbReference type="Proteomes" id="UP001500795"/>
    </source>
</evidence>
<comment type="function">
    <text evidence="10">Catalyzes the condensation reaction of fatty acid synthesis by the addition to an acyl acceptor of two carbons from malonyl-ACP. Catalyzes the first condensation reaction which initiates fatty acid synthesis and may therefore play a role in governing the total rate of fatty acid production. Possesses both acetoacetyl-ACP synthase and acetyl transacylase activities. Its substrate specificity determines the biosynthesis of branched-chain and/or straight-chain of fatty acids.</text>
</comment>
<keyword evidence="3 10" id="KW-0444">Lipid biosynthesis</keyword>
<feature type="domain" description="Beta-ketoacyl-[acyl-carrier-protein] synthase III C-terminal" evidence="11">
    <location>
        <begin position="233"/>
        <end position="322"/>
    </location>
</feature>
<dbReference type="NCBIfam" id="TIGR00747">
    <property type="entry name" value="fabH"/>
    <property type="match status" value="1"/>
</dbReference>
<dbReference type="Pfam" id="PF08541">
    <property type="entry name" value="ACP_syn_III_C"/>
    <property type="match status" value="1"/>
</dbReference>
<comment type="subcellular location">
    <subcellularLocation>
        <location evidence="10">Cytoplasm</location>
    </subcellularLocation>
</comment>
<comment type="pathway">
    <text evidence="10">Lipid metabolism; fatty acid biosynthesis.</text>
</comment>
<keyword evidence="8 10" id="KW-0511">Multifunctional enzyme</keyword>
<dbReference type="Gene3D" id="3.40.47.10">
    <property type="match status" value="1"/>
</dbReference>
<keyword evidence="6 10" id="KW-0443">Lipid metabolism</keyword>
<reference evidence="14" key="1">
    <citation type="journal article" date="2019" name="Int. J. Syst. Evol. Microbiol.">
        <title>The Global Catalogue of Microorganisms (GCM) 10K type strain sequencing project: providing services to taxonomists for standard genome sequencing and annotation.</title>
        <authorList>
            <consortium name="The Broad Institute Genomics Platform"/>
            <consortium name="The Broad Institute Genome Sequencing Center for Infectious Disease"/>
            <person name="Wu L."/>
            <person name="Ma J."/>
        </authorList>
    </citation>
    <scope>NUCLEOTIDE SEQUENCE [LARGE SCALE GENOMIC DNA]</scope>
    <source>
        <strain evidence="14">JCM 17110</strain>
    </source>
</reference>
<keyword evidence="4 10" id="KW-0808">Transferase</keyword>
<feature type="active site" evidence="10">
    <location>
        <position position="249"/>
    </location>
</feature>
<feature type="region of interest" description="ACP-binding" evidence="10">
    <location>
        <begin position="250"/>
        <end position="254"/>
    </location>
</feature>
<dbReference type="RefSeq" id="WP_344957062.1">
    <property type="nucleotide sequence ID" value="NZ_BAABCX010000002.1"/>
</dbReference>
<evidence type="ECO:0000256" key="1">
    <source>
        <dbReference type="ARBA" id="ARBA00008642"/>
    </source>
</evidence>
<evidence type="ECO:0000256" key="8">
    <source>
        <dbReference type="ARBA" id="ARBA00023268"/>
    </source>
</evidence>
<dbReference type="HAMAP" id="MF_01815">
    <property type="entry name" value="FabH"/>
    <property type="match status" value="1"/>
</dbReference>
<keyword evidence="9 10" id="KW-0012">Acyltransferase</keyword>
<evidence type="ECO:0000259" key="11">
    <source>
        <dbReference type="Pfam" id="PF08541"/>
    </source>
</evidence>
<evidence type="ECO:0000256" key="10">
    <source>
        <dbReference type="HAMAP-Rule" id="MF_01815"/>
    </source>
</evidence>
<evidence type="ECO:0000256" key="5">
    <source>
        <dbReference type="ARBA" id="ARBA00022832"/>
    </source>
</evidence>
<dbReference type="InterPro" id="IPR004655">
    <property type="entry name" value="FabH"/>
</dbReference>
<comment type="catalytic activity">
    <reaction evidence="10">
        <text>malonyl-[ACP] + acetyl-CoA + H(+) = 3-oxobutanoyl-[ACP] + CO2 + CoA</text>
        <dbReference type="Rhea" id="RHEA:12080"/>
        <dbReference type="Rhea" id="RHEA-COMP:9623"/>
        <dbReference type="Rhea" id="RHEA-COMP:9625"/>
        <dbReference type="ChEBI" id="CHEBI:15378"/>
        <dbReference type="ChEBI" id="CHEBI:16526"/>
        <dbReference type="ChEBI" id="CHEBI:57287"/>
        <dbReference type="ChEBI" id="CHEBI:57288"/>
        <dbReference type="ChEBI" id="CHEBI:78449"/>
        <dbReference type="ChEBI" id="CHEBI:78450"/>
        <dbReference type="EC" id="2.3.1.180"/>
    </reaction>
</comment>
<dbReference type="EMBL" id="BAABCX010000002">
    <property type="protein sequence ID" value="GAA3538598.1"/>
    <property type="molecule type" value="Genomic_DNA"/>
</dbReference>
<evidence type="ECO:0000256" key="3">
    <source>
        <dbReference type="ARBA" id="ARBA00022516"/>
    </source>
</evidence>
<dbReference type="InterPro" id="IPR013751">
    <property type="entry name" value="ACP_syn_III_N"/>
</dbReference>
<dbReference type="SUPFAM" id="SSF53901">
    <property type="entry name" value="Thiolase-like"/>
    <property type="match status" value="1"/>
</dbReference>
<comment type="subunit">
    <text evidence="10">Homodimer.</text>
</comment>
<keyword evidence="5 10" id="KW-0276">Fatty acid metabolism</keyword>
<organism evidence="13 14">
    <name type="scientific">Zobellella aerophila</name>
    <dbReference type="NCBI Taxonomy" id="870480"/>
    <lineage>
        <taxon>Bacteria</taxon>
        <taxon>Pseudomonadati</taxon>
        <taxon>Pseudomonadota</taxon>
        <taxon>Gammaproteobacteria</taxon>
        <taxon>Aeromonadales</taxon>
        <taxon>Aeromonadaceae</taxon>
        <taxon>Zobellella</taxon>
    </lineage>
</organism>
<dbReference type="PANTHER" id="PTHR43091:SF2">
    <property type="entry name" value="BETA-KETOACYL-[ACYL-CARRIER-PROTEIN] SYNTHASE III 2"/>
    <property type="match status" value="1"/>
</dbReference>
<feature type="domain" description="Beta-ketoacyl-[acyl-carrier-protein] synthase III N-terminal" evidence="12">
    <location>
        <begin position="105"/>
        <end position="182"/>
    </location>
</feature>
<dbReference type="InterPro" id="IPR016039">
    <property type="entry name" value="Thiolase-like"/>
</dbReference>
<accession>A0ABP6VSV2</accession>
<evidence type="ECO:0000256" key="6">
    <source>
        <dbReference type="ARBA" id="ARBA00023098"/>
    </source>
</evidence>
<dbReference type="Pfam" id="PF08545">
    <property type="entry name" value="ACP_syn_III"/>
    <property type="match status" value="1"/>
</dbReference>
<keyword evidence="2 10" id="KW-0963">Cytoplasm</keyword>
<comment type="similarity">
    <text evidence="1 10">Belongs to the thiolase-like superfamily. FabH family.</text>
</comment>
<dbReference type="EC" id="2.3.1.180" evidence="10"/>
<evidence type="ECO:0000256" key="9">
    <source>
        <dbReference type="ARBA" id="ARBA00023315"/>
    </source>
</evidence>
<dbReference type="NCBIfam" id="NF006829">
    <property type="entry name" value="PRK09352.1"/>
    <property type="match status" value="1"/>
</dbReference>
<sequence length="364" mass="38328">MRYAKITGWGKCLPPAVLGNDDLSSFLDTSDDWIYARTGIRSRRISHVNTSVLASVAARHALAAAGLEAAQLDCIILATASPDTLVPSAASAVQQQLGAHRAAVFDINAACTGFVYGLSVASALIRAGSMQRVLLIGAERLTHYLDWTLRDTAVLFGDGAGAVVLEASDDQVGLLADKLGCDADAREILSVPDSGTARPRFAQVDGLFSINFEGKEIFKRAVKGMGDAAASVLEQSGVGPEQIDLVIPHQANIRIIDTLAKKMELPPEKVMINIAQYGNTSAATVPIALCEALEQGRVQPHSTLLTAAFGAGLTWGAAVIKWGERVTPLSVSLAELPPCEHSALELLAPAIAGCQAANRQVERD</sequence>
<name>A0ABP6VSV2_9GAMM</name>
<dbReference type="CDD" id="cd00830">
    <property type="entry name" value="KAS_III"/>
    <property type="match status" value="1"/>
</dbReference>
<feature type="active site" evidence="10">
    <location>
        <position position="279"/>
    </location>
</feature>
<comment type="domain">
    <text evidence="10">The last Arg residue of the ACP-binding site is essential for the weak association between ACP/AcpP and FabH.</text>
</comment>
<keyword evidence="7 10" id="KW-0275">Fatty acid biosynthesis</keyword>
<dbReference type="Proteomes" id="UP001500795">
    <property type="component" value="Unassembled WGS sequence"/>
</dbReference>
<evidence type="ECO:0000259" key="12">
    <source>
        <dbReference type="Pfam" id="PF08545"/>
    </source>
</evidence>
<comment type="caution">
    <text evidence="13">The sequence shown here is derived from an EMBL/GenBank/DDBJ whole genome shotgun (WGS) entry which is preliminary data.</text>
</comment>
<feature type="active site" evidence="10">
    <location>
        <position position="111"/>
    </location>
</feature>
<gene>
    <name evidence="10" type="primary">fabH</name>
    <name evidence="13" type="ORF">GCM10022394_17810</name>
</gene>